<dbReference type="OrthoDB" id="2443950at2759"/>
<comment type="caution">
    <text evidence="1">The sequence shown here is derived from an EMBL/GenBank/DDBJ whole genome shotgun (WGS) entry which is preliminary data.</text>
</comment>
<accession>A0A9N9AZ44</accession>
<proteinExistence type="predicted"/>
<name>A0A9N9AZ44_9GLOM</name>
<evidence type="ECO:0000313" key="1">
    <source>
        <dbReference type="EMBL" id="CAG8547347.1"/>
    </source>
</evidence>
<sequence length="366" mass="42032">MASQCLPTQRQNFEKKQYTILSQFNSMSKSGGYNNIGLCYCLYLGVRDIDVAFGTSYASCTSSLAEQRRTFYKEVWTKEKEKASIFIRRQTVEQERNVDIIQENTEFILGRCRAKIENGCSDTIMVAYTEIIRHLEQLDLTSIRPEVPIASGVIDLSGGEDPFTNLLSLRAKQILTLHTFHNDEFPEQIKIMMDDFVNTYKDLGPDFDPVFMRPIAFPRGEIPVASRRILMTVFDLLEGLPLLTEDEYSENAYVIHAVLKVLDPILTYSKWPLKHAWKNDTTDIVRLLNIKLEKVPVLDIQVIQDCVTISVIEEFLKNTLELRFAMEKIITIIVDVKDEINFLPVIKDQTPLSSMMLTTYSPPKSY</sequence>
<gene>
    <name evidence="1" type="ORF">ALEPTO_LOCUS5705</name>
</gene>
<dbReference type="AlphaFoldDB" id="A0A9N9AZ44"/>
<dbReference type="Proteomes" id="UP000789508">
    <property type="component" value="Unassembled WGS sequence"/>
</dbReference>
<dbReference type="EMBL" id="CAJVPS010001682">
    <property type="protein sequence ID" value="CAG8547347.1"/>
    <property type="molecule type" value="Genomic_DNA"/>
</dbReference>
<organism evidence="1 2">
    <name type="scientific">Ambispora leptoticha</name>
    <dbReference type="NCBI Taxonomy" id="144679"/>
    <lineage>
        <taxon>Eukaryota</taxon>
        <taxon>Fungi</taxon>
        <taxon>Fungi incertae sedis</taxon>
        <taxon>Mucoromycota</taxon>
        <taxon>Glomeromycotina</taxon>
        <taxon>Glomeromycetes</taxon>
        <taxon>Archaeosporales</taxon>
        <taxon>Ambisporaceae</taxon>
        <taxon>Ambispora</taxon>
    </lineage>
</organism>
<keyword evidence="2" id="KW-1185">Reference proteome</keyword>
<evidence type="ECO:0000313" key="2">
    <source>
        <dbReference type="Proteomes" id="UP000789508"/>
    </source>
</evidence>
<reference evidence="1" key="1">
    <citation type="submission" date="2021-06" db="EMBL/GenBank/DDBJ databases">
        <authorList>
            <person name="Kallberg Y."/>
            <person name="Tangrot J."/>
            <person name="Rosling A."/>
        </authorList>
    </citation>
    <scope>NUCLEOTIDE SEQUENCE</scope>
    <source>
        <strain evidence="1">FL130A</strain>
    </source>
</reference>
<protein>
    <submittedName>
        <fullName evidence="1">8531_t:CDS:1</fullName>
    </submittedName>
</protein>